<keyword evidence="2" id="KW-1185">Reference proteome</keyword>
<dbReference type="AlphaFoldDB" id="A0A372JSN3"/>
<name>A0A372JSN3_9ACTN</name>
<dbReference type="InterPro" id="IPR011989">
    <property type="entry name" value="ARM-like"/>
</dbReference>
<dbReference type="Proteomes" id="UP000261811">
    <property type="component" value="Unassembled WGS sequence"/>
</dbReference>
<reference evidence="1 2" key="1">
    <citation type="submission" date="2018-08" db="EMBL/GenBank/DDBJ databases">
        <title>Actinomadura jelena sp. nov., a novel Actinomycete isolated from soil in Chad.</title>
        <authorList>
            <person name="Shi L."/>
        </authorList>
    </citation>
    <scope>NUCLEOTIDE SEQUENCE [LARGE SCALE GENOMIC DNA]</scope>
    <source>
        <strain evidence="1 2">NEAU-G17</strain>
    </source>
</reference>
<dbReference type="Gene3D" id="1.25.10.10">
    <property type="entry name" value="Leucine-rich Repeat Variant"/>
    <property type="match status" value="1"/>
</dbReference>
<dbReference type="OrthoDB" id="4104970at2"/>
<dbReference type="InterPro" id="IPR016024">
    <property type="entry name" value="ARM-type_fold"/>
</dbReference>
<protein>
    <submittedName>
        <fullName evidence="1">HEAT repeat domain-containing protein</fullName>
    </submittedName>
</protein>
<organism evidence="1 2">
    <name type="scientific">Actinomadura logoneensis</name>
    <dbReference type="NCBI Taxonomy" id="2293572"/>
    <lineage>
        <taxon>Bacteria</taxon>
        <taxon>Bacillati</taxon>
        <taxon>Actinomycetota</taxon>
        <taxon>Actinomycetes</taxon>
        <taxon>Streptosporangiales</taxon>
        <taxon>Thermomonosporaceae</taxon>
        <taxon>Actinomadura</taxon>
    </lineage>
</organism>
<evidence type="ECO:0000313" key="2">
    <source>
        <dbReference type="Proteomes" id="UP000261811"/>
    </source>
</evidence>
<accession>A0A372JSN3</accession>
<gene>
    <name evidence="1" type="ORF">DZF91_05030</name>
</gene>
<dbReference type="RefSeq" id="WP_117356318.1">
    <property type="nucleotide sequence ID" value="NZ_QURH01000099.1"/>
</dbReference>
<sequence length="337" mass="37285">MSDVVGKGFWSWSYDEVMRREGSDLDVRVVVAGIPQDVKNELKYDQVPWSRFWHGYGPAVNVPEDLEQVASPDDQTAGRALKKLGDEVLHEGGTYPPAALATPFLLRLAVAPVAHHRADLLLLVGGAARRRYYGDGTRKGLLQIEDDHPMVLLSGELENWAVRAARIALTADVSLLLELLNDADARVRSGACYVLATVLDGTELVSLALRRRLDVEDVPAARVSIVLALAQLAAEHHDESTVELLRQWWSAPDRPVDWRVSAAIGWLCLVDDPVPEELRTLLTTQITDELAEQLGGVPWMEGVDWDGGGLRRCVHLMLNPEVDWRAVHGDPWAEPSK</sequence>
<dbReference type="EMBL" id="QURH01000099">
    <property type="protein sequence ID" value="RFU42774.1"/>
    <property type="molecule type" value="Genomic_DNA"/>
</dbReference>
<comment type="caution">
    <text evidence="1">The sequence shown here is derived from an EMBL/GenBank/DDBJ whole genome shotgun (WGS) entry which is preliminary data.</text>
</comment>
<dbReference type="SUPFAM" id="SSF48371">
    <property type="entry name" value="ARM repeat"/>
    <property type="match status" value="1"/>
</dbReference>
<proteinExistence type="predicted"/>
<evidence type="ECO:0000313" key="1">
    <source>
        <dbReference type="EMBL" id="RFU42774.1"/>
    </source>
</evidence>